<dbReference type="Proteomes" id="UP001224775">
    <property type="component" value="Unassembled WGS sequence"/>
</dbReference>
<reference evidence="2" key="1">
    <citation type="submission" date="2023-06" db="EMBL/GenBank/DDBJ databases">
        <title>Survivors Of The Sea: Transcriptome response of Skeletonema marinoi to long-term dormancy.</title>
        <authorList>
            <person name="Pinder M.I.M."/>
            <person name="Kourtchenko O."/>
            <person name="Robertson E.K."/>
            <person name="Larsson T."/>
            <person name="Maumus F."/>
            <person name="Osuna-Cruz C.M."/>
            <person name="Vancaester E."/>
            <person name="Stenow R."/>
            <person name="Vandepoele K."/>
            <person name="Ploug H."/>
            <person name="Bruchert V."/>
            <person name="Godhe A."/>
            <person name="Topel M."/>
        </authorList>
    </citation>
    <scope>NUCLEOTIDE SEQUENCE</scope>
    <source>
        <strain evidence="2">R05AC</strain>
    </source>
</reference>
<dbReference type="AlphaFoldDB" id="A0AAD9D7R0"/>
<gene>
    <name evidence="2" type="ORF">QTG54_013126</name>
</gene>
<evidence type="ECO:0000256" key="1">
    <source>
        <dbReference type="SAM" id="MobiDB-lite"/>
    </source>
</evidence>
<feature type="region of interest" description="Disordered" evidence="1">
    <location>
        <begin position="14"/>
        <end position="34"/>
    </location>
</feature>
<sequence>MLWMISRRRRQGKEFSFCRPESRSTVTRAGRNQI</sequence>
<feature type="compositionally biased region" description="Polar residues" evidence="1">
    <location>
        <begin position="23"/>
        <end position="34"/>
    </location>
</feature>
<organism evidence="2 3">
    <name type="scientific">Skeletonema marinoi</name>
    <dbReference type="NCBI Taxonomy" id="267567"/>
    <lineage>
        <taxon>Eukaryota</taxon>
        <taxon>Sar</taxon>
        <taxon>Stramenopiles</taxon>
        <taxon>Ochrophyta</taxon>
        <taxon>Bacillariophyta</taxon>
        <taxon>Coscinodiscophyceae</taxon>
        <taxon>Thalassiosirophycidae</taxon>
        <taxon>Thalassiosirales</taxon>
        <taxon>Skeletonemataceae</taxon>
        <taxon>Skeletonema</taxon>
        <taxon>Skeletonema marinoi-dohrnii complex</taxon>
    </lineage>
</organism>
<name>A0AAD9D7R0_9STRA</name>
<comment type="caution">
    <text evidence="2">The sequence shown here is derived from an EMBL/GenBank/DDBJ whole genome shotgun (WGS) entry which is preliminary data.</text>
</comment>
<protein>
    <submittedName>
        <fullName evidence="2">Uncharacterized protein</fullName>
    </submittedName>
</protein>
<proteinExistence type="predicted"/>
<keyword evidence="3" id="KW-1185">Reference proteome</keyword>
<evidence type="ECO:0000313" key="3">
    <source>
        <dbReference type="Proteomes" id="UP001224775"/>
    </source>
</evidence>
<dbReference type="EMBL" id="JATAAI010000030">
    <property type="protein sequence ID" value="KAK1735990.1"/>
    <property type="molecule type" value="Genomic_DNA"/>
</dbReference>
<evidence type="ECO:0000313" key="2">
    <source>
        <dbReference type="EMBL" id="KAK1735990.1"/>
    </source>
</evidence>
<accession>A0AAD9D7R0</accession>